<keyword evidence="2" id="KW-1185">Reference proteome</keyword>
<name>A0ABN7PA29_TIMPD</name>
<gene>
    <name evidence="1" type="ORF">TPAB3V08_LOCUS10893</name>
</gene>
<accession>A0ABN7PA29</accession>
<comment type="caution">
    <text evidence="1">The sequence shown here is derived from an EMBL/GenBank/DDBJ whole genome shotgun (WGS) entry which is preliminary data.</text>
</comment>
<evidence type="ECO:0000313" key="2">
    <source>
        <dbReference type="Proteomes" id="UP001153148"/>
    </source>
</evidence>
<dbReference type="Proteomes" id="UP001153148">
    <property type="component" value="Unassembled WGS sequence"/>
</dbReference>
<sequence length="18" mass="1857">TPANSEKTAPPDSRPVSC</sequence>
<feature type="non-terminal residue" evidence="1">
    <location>
        <position position="1"/>
    </location>
</feature>
<evidence type="ECO:0000313" key="1">
    <source>
        <dbReference type="EMBL" id="CAG2063946.1"/>
    </source>
</evidence>
<protein>
    <submittedName>
        <fullName evidence="1">Uncharacterized protein</fullName>
    </submittedName>
</protein>
<organism evidence="1 2">
    <name type="scientific">Timema podura</name>
    <name type="common">Walking stick</name>
    <dbReference type="NCBI Taxonomy" id="61482"/>
    <lineage>
        <taxon>Eukaryota</taxon>
        <taxon>Metazoa</taxon>
        <taxon>Ecdysozoa</taxon>
        <taxon>Arthropoda</taxon>
        <taxon>Hexapoda</taxon>
        <taxon>Insecta</taxon>
        <taxon>Pterygota</taxon>
        <taxon>Neoptera</taxon>
        <taxon>Polyneoptera</taxon>
        <taxon>Phasmatodea</taxon>
        <taxon>Timematodea</taxon>
        <taxon>Timematoidea</taxon>
        <taxon>Timematidae</taxon>
        <taxon>Timema</taxon>
    </lineage>
</organism>
<dbReference type="EMBL" id="CAJPIN010030253">
    <property type="protein sequence ID" value="CAG2063946.1"/>
    <property type="molecule type" value="Genomic_DNA"/>
</dbReference>
<proteinExistence type="predicted"/>
<reference evidence="1" key="1">
    <citation type="submission" date="2021-03" db="EMBL/GenBank/DDBJ databases">
        <authorList>
            <person name="Tran Van P."/>
        </authorList>
    </citation>
    <scope>NUCLEOTIDE SEQUENCE</scope>
</reference>